<dbReference type="InterPro" id="IPR013378">
    <property type="entry name" value="InlB-like_B-rpt"/>
</dbReference>
<dbReference type="OrthoDB" id="9816455at2"/>
<gene>
    <name evidence="2" type="ORF">FEZ08_05205</name>
</gene>
<dbReference type="InParanoid" id="A0A5R8QFQ5"/>
<comment type="subcellular location">
    <subcellularLocation>
        <location evidence="1">Cell envelope</location>
    </subcellularLocation>
</comment>
<dbReference type="RefSeq" id="WP_138190705.1">
    <property type="nucleotide sequence ID" value="NZ_VBWP01000003.1"/>
</dbReference>
<comment type="caution">
    <text evidence="2">The sequence shown here is derived from an EMBL/GenBank/DDBJ whole genome shotgun (WGS) entry which is preliminary data.</text>
</comment>
<dbReference type="NCBIfam" id="TIGR01167">
    <property type="entry name" value="LPXTG_anchor"/>
    <property type="match status" value="1"/>
</dbReference>
<evidence type="ECO:0000256" key="1">
    <source>
        <dbReference type="ARBA" id="ARBA00004196"/>
    </source>
</evidence>
<evidence type="ECO:0000313" key="3">
    <source>
        <dbReference type="Proteomes" id="UP000306912"/>
    </source>
</evidence>
<name>A0A5R8QFQ5_9FIRM</name>
<dbReference type="EMBL" id="VBWP01000003">
    <property type="protein sequence ID" value="TLG75499.1"/>
    <property type="molecule type" value="Genomic_DNA"/>
</dbReference>
<dbReference type="InterPro" id="IPR042229">
    <property type="entry name" value="Listeria/Bacterioides_rpt_sf"/>
</dbReference>
<accession>A0A5R8QFQ5</accession>
<dbReference type="AlphaFoldDB" id="A0A5R8QFQ5"/>
<keyword evidence="3" id="KW-1185">Reference proteome</keyword>
<dbReference type="NCBIfam" id="TIGR02543">
    <property type="entry name" value="List_Bact_rpt"/>
    <property type="match status" value="1"/>
</dbReference>
<organism evidence="2 3">
    <name type="scientific">Culicoidibacter larvae</name>
    <dbReference type="NCBI Taxonomy" id="2579976"/>
    <lineage>
        <taxon>Bacteria</taxon>
        <taxon>Bacillati</taxon>
        <taxon>Bacillota</taxon>
        <taxon>Culicoidibacteria</taxon>
        <taxon>Culicoidibacterales</taxon>
        <taxon>Culicoidibacteraceae</taxon>
        <taxon>Culicoidibacter</taxon>
    </lineage>
</organism>
<evidence type="ECO:0000313" key="2">
    <source>
        <dbReference type="EMBL" id="TLG75499.1"/>
    </source>
</evidence>
<dbReference type="Pfam" id="PF09479">
    <property type="entry name" value="Flg_new"/>
    <property type="match status" value="1"/>
</dbReference>
<protein>
    <submittedName>
        <fullName evidence="2">LPXTG cell wall anchor domain-containing protein</fullName>
    </submittedName>
</protein>
<proteinExistence type="predicted"/>
<reference evidence="2 3" key="1">
    <citation type="submission" date="2019-05" db="EMBL/GenBank/DDBJ databases">
        <title>Culicoidintestinum kansasii gen. nov., sp. nov. from the gastrointestinal tract of the biting midge, Culicoides sonorensis.</title>
        <authorList>
            <person name="Neupane S."/>
            <person name="Ghosh A."/>
            <person name="Gunther S."/>
            <person name="Martin K."/>
            <person name="Zurek L."/>
        </authorList>
    </citation>
    <scope>NUCLEOTIDE SEQUENCE [LARGE SCALE GENOMIC DNA]</scope>
    <source>
        <strain evidence="2 3">CS-1</strain>
    </source>
</reference>
<dbReference type="Proteomes" id="UP000306912">
    <property type="component" value="Unassembled WGS sequence"/>
</dbReference>
<dbReference type="GO" id="GO:0030313">
    <property type="term" value="C:cell envelope"/>
    <property type="evidence" value="ECO:0007669"/>
    <property type="project" value="UniProtKB-SubCell"/>
</dbReference>
<dbReference type="Gene3D" id="2.60.40.4270">
    <property type="entry name" value="Listeria-Bacteroides repeat domain"/>
    <property type="match status" value="1"/>
</dbReference>
<sequence length="671" mass="71087">MKFFIKVGLSVIFLLTLSLTGGQQLVYAIPSDSGDVTDIVASTPSTPPALLTTGIDGAFTYNTNGSYQTINENLNNGFEVQIISGGGDLLLTGAQTASLRINNSSEQINIINGNFSKTLYLANAYINLVNTRIDTTNNYAIDVSSHVQLYVDKTSYVRSQSGYASAIIVNLNQSDISFLIDGVVESNQQAIGVDNGAKVDSIIVNGKLISSANYGLVAVGAGEIGYVEFSSTSEAINPAGIAVYAAAANGKIGDIVLNGVIDTRVIVTTGAVGKPATAGNITLNNRATVRSGAFYLNGPVASLTITAQASINQLTNNYGILYTREATSIDKFDVLGDITASYLIVDSYAASHIKEVTIDPVGINGSDVITSRSMLWVSGHIDSLTISPKVFQVDGMDAPFNFRQTAVIDSMIVNQSIIDTDAVAAGILFNNQAGSNIAALQFNDTLLFGEANNVSVAGQPLTHVLPTILTSNLHTANGVTTLDVEVPELATLPNVSSSGIKLSFLFDDYSHQEDFMYYGGVQTVTIPSSVINTAQPFCIVNYASYDLQDDVVITSNRSQSYEVASYLLSFNLNGGDGQAPQTQQLVEGAFASPVDNPVRAGYTFKGWNTKANGTGQVWTFATSTMPAENLVLYAQWVKIELPQTGDDNAELLFGAALLLSSVAVIIIKKRS</sequence>